<accession>A0AAV1E679</accession>
<keyword evidence="3" id="KW-0812">Transmembrane</keyword>
<name>A0AAV1E679_OLDCO</name>
<comment type="subcellular location">
    <subcellularLocation>
        <location evidence="1">Membrane</location>
        <topology evidence="1">Single-pass membrane protein</topology>
    </subcellularLocation>
</comment>
<dbReference type="InterPro" id="IPR003591">
    <property type="entry name" value="Leu-rich_rpt_typical-subtyp"/>
</dbReference>
<dbReference type="InterPro" id="IPR032675">
    <property type="entry name" value="LRR_dom_sf"/>
</dbReference>
<evidence type="ECO:0000256" key="1">
    <source>
        <dbReference type="ARBA" id="ARBA00004167"/>
    </source>
</evidence>
<evidence type="ECO:0000256" key="5">
    <source>
        <dbReference type="ARBA" id="ARBA00022989"/>
    </source>
</evidence>
<evidence type="ECO:0000256" key="2">
    <source>
        <dbReference type="ARBA" id="ARBA00022614"/>
    </source>
</evidence>
<proteinExistence type="predicted"/>
<evidence type="ECO:0000313" key="9">
    <source>
        <dbReference type="EMBL" id="CAI9114946.1"/>
    </source>
</evidence>
<dbReference type="Gene3D" id="3.80.10.10">
    <property type="entry name" value="Ribonuclease Inhibitor"/>
    <property type="match status" value="2"/>
</dbReference>
<keyword evidence="7" id="KW-0732">Signal</keyword>
<dbReference type="SMART" id="SM00369">
    <property type="entry name" value="LRR_TYP"/>
    <property type="match status" value="4"/>
</dbReference>
<gene>
    <name evidence="9" type="ORF">OLC1_LOCUS21563</name>
</gene>
<evidence type="ECO:0000313" key="10">
    <source>
        <dbReference type="Proteomes" id="UP001161247"/>
    </source>
</evidence>
<dbReference type="SUPFAM" id="SSF52058">
    <property type="entry name" value="L domain-like"/>
    <property type="match status" value="1"/>
</dbReference>
<dbReference type="PANTHER" id="PTHR48007">
    <property type="entry name" value="LEUCINE-RICH REPEAT RECEPTOR-LIKE PROTEIN KINASE PXC1"/>
    <property type="match status" value="1"/>
</dbReference>
<dbReference type="InterPro" id="IPR046959">
    <property type="entry name" value="PRK1-6/SRF4-like"/>
</dbReference>
<dbReference type="FunFam" id="3.80.10.10:FF:000095">
    <property type="entry name" value="LRR receptor-like serine/threonine-protein kinase GSO1"/>
    <property type="match status" value="1"/>
</dbReference>
<keyword evidence="10" id="KW-1185">Reference proteome</keyword>
<keyword evidence="4" id="KW-0677">Repeat</keyword>
<dbReference type="Pfam" id="PF00560">
    <property type="entry name" value="LRR_1"/>
    <property type="match status" value="2"/>
</dbReference>
<dbReference type="InterPro" id="IPR013210">
    <property type="entry name" value="LRR_N_plant-typ"/>
</dbReference>
<dbReference type="Proteomes" id="UP001161247">
    <property type="component" value="Chromosome 8"/>
</dbReference>
<dbReference type="GO" id="GO:0051707">
    <property type="term" value="P:response to other organism"/>
    <property type="evidence" value="ECO:0007669"/>
    <property type="project" value="UniProtKB-ARBA"/>
</dbReference>
<dbReference type="Pfam" id="PF13855">
    <property type="entry name" value="LRR_8"/>
    <property type="match status" value="2"/>
</dbReference>
<keyword evidence="5" id="KW-1133">Transmembrane helix</keyword>
<dbReference type="EMBL" id="OX459125">
    <property type="protein sequence ID" value="CAI9114946.1"/>
    <property type="molecule type" value="Genomic_DNA"/>
</dbReference>
<organism evidence="9 10">
    <name type="scientific">Oldenlandia corymbosa var. corymbosa</name>
    <dbReference type="NCBI Taxonomy" id="529605"/>
    <lineage>
        <taxon>Eukaryota</taxon>
        <taxon>Viridiplantae</taxon>
        <taxon>Streptophyta</taxon>
        <taxon>Embryophyta</taxon>
        <taxon>Tracheophyta</taxon>
        <taxon>Spermatophyta</taxon>
        <taxon>Magnoliopsida</taxon>
        <taxon>eudicotyledons</taxon>
        <taxon>Gunneridae</taxon>
        <taxon>Pentapetalae</taxon>
        <taxon>asterids</taxon>
        <taxon>lamiids</taxon>
        <taxon>Gentianales</taxon>
        <taxon>Rubiaceae</taxon>
        <taxon>Rubioideae</taxon>
        <taxon>Spermacoceae</taxon>
        <taxon>Hedyotis-Oldenlandia complex</taxon>
        <taxon>Oldenlandia</taxon>
    </lineage>
</organism>
<evidence type="ECO:0000259" key="8">
    <source>
        <dbReference type="Pfam" id="PF08263"/>
    </source>
</evidence>
<dbReference type="GO" id="GO:0016020">
    <property type="term" value="C:membrane"/>
    <property type="evidence" value="ECO:0007669"/>
    <property type="project" value="UniProtKB-SubCell"/>
</dbReference>
<evidence type="ECO:0000256" key="4">
    <source>
        <dbReference type="ARBA" id="ARBA00022737"/>
    </source>
</evidence>
<feature type="domain" description="Leucine-rich repeat-containing N-terminal plant-type" evidence="8">
    <location>
        <begin position="33"/>
        <end position="71"/>
    </location>
</feature>
<dbReference type="PANTHER" id="PTHR48007:SF4">
    <property type="entry name" value="LEUCINE-RICH REPEAT RECEPTOR-LIKE PROTEIN KINASE PXC1"/>
    <property type="match status" value="1"/>
</dbReference>
<evidence type="ECO:0000256" key="6">
    <source>
        <dbReference type="ARBA" id="ARBA00023136"/>
    </source>
</evidence>
<dbReference type="InterPro" id="IPR001611">
    <property type="entry name" value="Leu-rich_rpt"/>
</dbReference>
<dbReference type="AlphaFoldDB" id="A0AAV1E679"/>
<keyword evidence="6" id="KW-0472">Membrane</keyword>
<dbReference type="GO" id="GO:0006952">
    <property type="term" value="P:defense response"/>
    <property type="evidence" value="ECO:0007669"/>
    <property type="project" value="UniProtKB-ARBA"/>
</dbReference>
<evidence type="ECO:0000256" key="3">
    <source>
        <dbReference type="ARBA" id="ARBA00022692"/>
    </source>
</evidence>
<feature type="signal peptide" evidence="7">
    <location>
        <begin position="1"/>
        <end position="28"/>
    </location>
</feature>
<dbReference type="Pfam" id="PF08263">
    <property type="entry name" value="LRRNT_2"/>
    <property type="match status" value="1"/>
</dbReference>
<evidence type="ECO:0000256" key="7">
    <source>
        <dbReference type="SAM" id="SignalP"/>
    </source>
</evidence>
<protein>
    <submittedName>
        <fullName evidence="9">OLC1v1015773C1</fullName>
    </submittedName>
</protein>
<keyword evidence="2" id="KW-0433">Leucine-rich repeat</keyword>
<reference evidence="9" key="1">
    <citation type="submission" date="2023-03" db="EMBL/GenBank/DDBJ databases">
        <authorList>
            <person name="Julca I."/>
        </authorList>
    </citation>
    <scope>NUCLEOTIDE SEQUENCE</scope>
</reference>
<sequence length="504" mass="54946">MRRSSFRVMLPLGIIFLSTLFLINSSDACHPVDQEALLHFKAGITSDSTNALGSWVPTTDCCNSWNGIFCNPEGRVFKVTPAVCNDDSFIEVPMSGTISPFLGNLSYLETLWFTKLKNLTGFIPPELGKLSKLTDLRLDHNQLSGDTSWFSSFVSLNILVLSDNNLTGNISSICKIRSMMMLNLNNNKFTGMLPQDMGITMPNLNSLYLSNNNFTGKIPPSLGNPIPHMGLSELDLSRNKLTGPIPSDLLNIKSNIHSLDLSFNPLGLINIPAWMQGLRQLTSLSLAKTGIKGPLPRWLPRLSPNLQKLNLAENELTGPLPSWIANFTKLRELNLSCNAFESSIPAEFQDMYPLTTLDLHSNKFSGGLKPILGAYYDEVLCYAYDAIDVSNNYFSGPIEENIGDEGSLGYITSLKLSNNLLEGTIPKSIGKLASLKALLLANNRLSGGIPGEVSNLTLLHEFDVSGNHLSGSIPRFNASVPISEKAFLGNPGLCGAPLLPCKKP</sequence>
<feature type="chain" id="PRO_5043617550" evidence="7">
    <location>
        <begin position="29"/>
        <end position="504"/>
    </location>
</feature>